<evidence type="ECO:0000313" key="1">
    <source>
        <dbReference type="EMBL" id="MPM92586.1"/>
    </source>
</evidence>
<name>A0A645DTC7_9ZZZZ</name>
<gene>
    <name evidence="1" type="ORF">SDC9_139721</name>
</gene>
<dbReference type="SUPFAM" id="SSF56935">
    <property type="entry name" value="Porins"/>
    <property type="match status" value="1"/>
</dbReference>
<organism evidence="1">
    <name type="scientific">bioreactor metagenome</name>
    <dbReference type="NCBI Taxonomy" id="1076179"/>
    <lineage>
        <taxon>unclassified sequences</taxon>
        <taxon>metagenomes</taxon>
        <taxon>ecological metagenomes</taxon>
    </lineage>
</organism>
<protein>
    <submittedName>
        <fullName evidence="1">Uncharacterized protein</fullName>
    </submittedName>
</protein>
<accession>A0A645DTC7</accession>
<proteinExistence type="predicted"/>
<comment type="caution">
    <text evidence="1">The sequence shown here is derived from an EMBL/GenBank/DDBJ whole genome shotgun (WGS) entry which is preliminary data.</text>
</comment>
<dbReference type="AlphaFoldDB" id="A0A645DTC7"/>
<reference evidence="1" key="1">
    <citation type="submission" date="2019-08" db="EMBL/GenBank/DDBJ databases">
        <authorList>
            <person name="Kucharzyk K."/>
            <person name="Murdoch R.W."/>
            <person name="Higgins S."/>
            <person name="Loffler F."/>
        </authorList>
    </citation>
    <scope>NUCLEOTIDE SEQUENCE</scope>
</reference>
<dbReference type="EMBL" id="VSSQ01039510">
    <property type="protein sequence ID" value="MPM92586.1"/>
    <property type="molecule type" value="Genomic_DNA"/>
</dbReference>
<sequence>MELGFFKGEALKLQVDLFKDLRENIYMRRENFPKTTGFQTAIHGNVGKVSSRGIDGSLDYKYSFNKDLWLTARANFTLATNKYLEKDEKNYRDEYLKSIGYPINQSWGLIAERLFVDQEEIDNSPRQEYGSYMRGDIKYKDVNGDGVVNDNDRVPMGYPTKPEMQYGFGASVGYKDVDFSFFFQGNGRVSFYIDPAGMAPFVNRRNAPEIIARDSWSETNPDVHAFWPRLATYQVNNNTQRSSWWLRDGSFVRLKTVEFGYNIPYTKQLHLSGLRFYLSAENLFSISSFKLWDPEMGGNGLSYPINRRFNFGLQINF</sequence>